<keyword evidence="3" id="KW-1185">Reference proteome</keyword>
<dbReference type="AlphaFoldDB" id="S3E7H5"/>
<dbReference type="GeneID" id="19466334"/>
<dbReference type="Proteomes" id="UP000016922">
    <property type="component" value="Unassembled WGS sequence"/>
</dbReference>
<feature type="coiled-coil region" evidence="1">
    <location>
        <begin position="6"/>
        <end position="33"/>
    </location>
</feature>
<dbReference type="RefSeq" id="XP_008079420.1">
    <property type="nucleotide sequence ID" value="XM_008081229.1"/>
</dbReference>
<name>S3E7H5_GLAL2</name>
<dbReference type="EMBL" id="KE145357">
    <property type="protein sequence ID" value="EPE34268.1"/>
    <property type="molecule type" value="Genomic_DNA"/>
</dbReference>
<dbReference type="HOGENOM" id="CLU_1102857_0_0_1"/>
<protein>
    <submittedName>
        <fullName evidence="2">Uncharacterized protein</fullName>
    </submittedName>
</protein>
<dbReference type="KEGG" id="glz:GLAREA_07281"/>
<organism evidence="2 3">
    <name type="scientific">Glarea lozoyensis (strain ATCC 20868 / MF5171)</name>
    <dbReference type="NCBI Taxonomy" id="1116229"/>
    <lineage>
        <taxon>Eukaryota</taxon>
        <taxon>Fungi</taxon>
        <taxon>Dikarya</taxon>
        <taxon>Ascomycota</taxon>
        <taxon>Pezizomycotina</taxon>
        <taxon>Leotiomycetes</taxon>
        <taxon>Helotiales</taxon>
        <taxon>Helotiaceae</taxon>
        <taxon>Glarea</taxon>
    </lineage>
</organism>
<evidence type="ECO:0000313" key="2">
    <source>
        <dbReference type="EMBL" id="EPE34268.1"/>
    </source>
</evidence>
<sequence>MSKRFLTTGREELRELEQQIATLERSLGTTREDIMRPIRQARTHVTPSLTQAKFSEITRILKERDTEFRKLEGAIEVFRNSVADSHQPAQKLHDATVHAARKTAAATASVDTLITNMSITNAAQFSRVIVELLWVVEWFRSRPNFTSLMRNLFEESIRLMKKESYREITAEEINAIKAAMFAISELRDANGTGSLPGMWGKCWWTESHRSWRRDSCNENGNLGYCIRIGLDVRKPGKEGRDADPPLLEEPFL</sequence>
<accession>S3E7H5</accession>
<reference evidence="2 3" key="1">
    <citation type="journal article" date="2013" name="BMC Genomics">
        <title>Genomics-driven discovery of the pneumocandin biosynthetic gene cluster in the fungus Glarea lozoyensis.</title>
        <authorList>
            <person name="Chen L."/>
            <person name="Yue Q."/>
            <person name="Zhang X."/>
            <person name="Xiang M."/>
            <person name="Wang C."/>
            <person name="Li S."/>
            <person name="Che Y."/>
            <person name="Ortiz-Lopez F.J."/>
            <person name="Bills G.F."/>
            <person name="Liu X."/>
            <person name="An Z."/>
        </authorList>
    </citation>
    <scope>NUCLEOTIDE SEQUENCE [LARGE SCALE GENOMIC DNA]</scope>
    <source>
        <strain evidence="3">ATCC 20868 / MF5171</strain>
    </source>
</reference>
<keyword evidence="1" id="KW-0175">Coiled coil</keyword>
<evidence type="ECO:0000313" key="3">
    <source>
        <dbReference type="Proteomes" id="UP000016922"/>
    </source>
</evidence>
<proteinExistence type="predicted"/>
<gene>
    <name evidence="2" type="ORF">GLAREA_07281</name>
</gene>
<evidence type="ECO:0000256" key="1">
    <source>
        <dbReference type="SAM" id="Coils"/>
    </source>
</evidence>
<dbReference type="OrthoDB" id="2423195at2759"/>